<evidence type="ECO:0000256" key="4">
    <source>
        <dbReference type="SAM" id="MobiDB-lite"/>
    </source>
</evidence>
<dbReference type="GO" id="GO:0036064">
    <property type="term" value="C:ciliary basal body"/>
    <property type="evidence" value="ECO:0007669"/>
    <property type="project" value="TreeGrafter"/>
</dbReference>
<dbReference type="GO" id="GO:0015631">
    <property type="term" value="F:tubulin binding"/>
    <property type="evidence" value="ECO:0007669"/>
    <property type="project" value="TreeGrafter"/>
</dbReference>
<evidence type="ECO:0000313" key="5">
    <source>
        <dbReference type="EMBL" id="OAF66702.1"/>
    </source>
</evidence>
<dbReference type="SUPFAM" id="SSF56059">
    <property type="entry name" value="Glutathione synthetase ATP-binding domain-like"/>
    <property type="match status" value="1"/>
</dbReference>
<name>A0A177AYX9_9BILA</name>
<evidence type="ECO:0000256" key="3">
    <source>
        <dbReference type="ARBA" id="ARBA00022840"/>
    </source>
</evidence>
<gene>
    <name evidence="5" type="ORF">A3Q56_05570</name>
</gene>
<accession>A0A177AYX9</accession>
<protein>
    <submittedName>
        <fullName evidence="5">Tubulin polyglutamylase TTLL11</fullName>
    </submittedName>
</protein>
<sequence length="841" mass="99547">MKNPKLRIKSGNDTARFDNYIMNDNRTSSGTRFGRHGEKPTHITNNNKGDEYESGNIWEGRPRTKTLKSKYQTQNCEYKTESRLSKKIKNKNNDKIKKHKKSNKHVITANISGSRYEIIKTVMQDNEFQFSNETDCDIFWFDGAMSIDKLNDLKSFQKINHFPAMNEISRKDNLARNISRMIKYNKDEFSFIPKTWIFPADYSSFQNYVKLNKKKRRYFITKPLNGAMGNGIKLTKNIDRHQYNDGGIVQEYIEKPFLVDGYKCDLRLYVMITSCDPLRIFLYNDGLLRLSTEKYSPPNESNMDSVYMHLTNYSINRHSENYNRSSSMETGSKRSLLFFNKYLMKQGYDNKAVWRNISDLIVKTMILVHPHLFHAYRLYRPCQSPELDSVCFEILGFDIILDRKLTPWLLEVNRSPSFNVDEKLDNVIKYGLIEDALKLIRMKHFDKRKEMATQKALIQKRLFKHQKRYNNEIHDRLDKAKEARRNDLQDLLIRIRKDAERDEWELENSGRFTRIFPPNDRFKKEKYTNLIIQVFKIFFHGRSKGLQNEIERIYSNSLSEEDLVEMLSKFDEENKIGKKNIKFKNHFDNFTHPKISTPSISRAHALRSIYINENRLKKFKSMVMTKNYTNSFKYKFADNADCEQSVSVNKGKHEIYKSLLCELNKFQIKFPGKTDQDAQKILQNIYTNWKFHKSRVASYWLVKLDNFRRKKILSIVNSNINSLLYSTTPPQSIEFNRLSRIFERLFCQLSSAKGHGLWDCFKITGSSWEVIFGKTSDNLSTIELNICRRIVQLCRDCLLIVYQFATQTLDDNNTSNHSFITVRRQKLEPNFNEKSTDYYLY</sequence>
<organism evidence="5 6">
    <name type="scientific">Intoshia linei</name>
    <dbReference type="NCBI Taxonomy" id="1819745"/>
    <lineage>
        <taxon>Eukaryota</taxon>
        <taxon>Metazoa</taxon>
        <taxon>Spiralia</taxon>
        <taxon>Lophotrochozoa</taxon>
        <taxon>Mesozoa</taxon>
        <taxon>Orthonectida</taxon>
        <taxon>Rhopaluridae</taxon>
        <taxon>Intoshia</taxon>
    </lineage>
</organism>
<dbReference type="GO" id="GO:0070740">
    <property type="term" value="F:tubulin-glutamic acid ligase activity"/>
    <property type="evidence" value="ECO:0007669"/>
    <property type="project" value="TreeGrafter"/>
</dbReference>
<proteinExistence type="predicted"/>
<dbReference type="PROSITE" id="PS51221">
    <property type="entry name" value="TTL"/>
    <property type="match status" value="1"/>
</dbReference>
<evidence type="ECO:0000256" key="1">
    <source>
        <dbReference type="ARBA" id="ARBA00022598"/>
    </source>
</evidence>
<dbReference type="Pfam" id="PF03133">
    <property type="entry name" value="TTL"/>
    <property type="match status" value="1"/>
</dbReference>
<dbReference type="GO" id="GO:0005524">
    <property type="term" value="F:ATP binding"/>
    <property type="evidence" value="ECO:0007669"/>
    <property type="project" value="UniProtKB-KW"/>
</dbReference>
<dbReference type="PANTHER" id="PTHR12241">
    <property type="entry name" value="TUBULIN POLYGLUTAMYLASE"/>
    <property type="match status" value="1"/>
</dbReference>
<evidence type="ECO:0000256" key="2">
    <source>
        <dbReference type="ARBA" id="ARBA00022741"/>
    </source>
</evidence>
<reference evidence="5 6" key="1">
    <citation type="submission" date="2016-04" db="EMBL/GenBank/DDBJ databases">
        <title>The genome of Intoshia linei affirms orthonectids as highly simplified spiralians.</title>
        <authorList>
            <person name="Mikhailov K.V."/>
            <person name="Slusarev G.S."/>
            <person name="Nikitin M.A."/>
            <person name="Logacheva M.D."/>
            <person name="Penin A."/>
            <person name="Aleoshin V."/>
            <person name="Panchin Y.V."/>
        </authorList>
    </citation>
    <scope>NUCLEOTIDE SEQUENCE [LARGE SCALE GENOMIC DNA]</scope>
    <source>
        <strain evidence="5">Intl2013</strain>
        <tissue evidence="5">Whole animal</tissue>
    </source>
</reference>
<dbReference type="EMBL" id="LWCA01000853">
    <property type="protein sequence ID" value="OAF66702.1"/>
    <property type="molecule type" value="Genomic_DNA"/>
</dbReference>
<feature type="region of interest" description="Disordered" evidence="4">
    <location>
        <begin position="26"/>
        <end position="50"/>
    </location>
</feature>
<comment type="caution">
    <text evidence="5">The sequence shown here is derived from an EMBL/GenBank/DDBJ whole genome shotgun (WGS) entry which is preliminary data.</text>
</comment>
<dbReference type="PANTHER" id="PTHR12241:SF147">
    <property type="entry name" value="TUBULIN POLYGLUTAMYLASE TTLL7"/>
    <property type="match status" value="1"/>
</dbReference>
<keyword evidence="2" id="KW-0547">Nucleotide-binding</keyword>
<keyword evidence="3" id="KW-0067">ATP-binding</keyword>
<evidence type="ECO:0000313" key="6">
    <source>
        <dbReference type="Proteomes" id="UP000078046"/>
    </source>
</evidence>
<dbReference type="InterPro" id="IPR004344">
    <property type="entry name" value="TTL/TTLL_fam"/>
</dbReference>
<dbReference type="Gene3D" id="3.30.470.20">
    <property type="entry name" value="ATP-grasp fold, B domain"/>
    <property type="match status" value="1"/>
</dbReference>
<keyword evidence="6" id="KW-1185">Reference proteome</keyword>
<dbReference type="OrthoDB" id="202825at2759"/>
<dbReference type="AlphaFoldDB" id="A0A177AYX9"/>
<keyword evidence="1" id="KW-0436">Ligase</keyword>
<dbReference type="Proteomes" id="UP000078046">
    <property type="component" value="Unassembled WGS sequence"/>
</dbReference>
<dbReference type="GO" id="GO:0000226">
    <property type="term" value="P:microtubule cytoskeleton organization"/>
    <property type="evidence" value="ECO:0007669"/>
    <property type="project" value="TreeGrafter"/>
</dbReference>